<dbReference type="PANTHER" id="PTHR30627">
    <property type="entry name" value="PEPTIDOGLYCAN D,D-TRANSPEPTIDASE"/>
    <property type="match status" value="1"/>
</dbReference>
<evidence type="ECO:0000259" key="5">
    <source>
        <dbReference type="Pfam" id="PF00905"/>
    </source>
</evidence>
<comment type="subcellular location">
    <subcellularLocation>
        <location evidence="1">Membrane</location>
    </subcellularLocation>
</comment>
<dbReference type="RefSeq" id="WP_270878473.1">
    <property type="nucleotide sequence ID" value="NZ_JAQFVF010000019.1"/>
</dbReference>
<comment type="caution">
    <text evidence="7">The sequence shown here is derived from an EMBL/GenBank/DDBJ whole genome shotgun (WGS) entry which is preliminary data.</text>
</comment>
<evidence type="ECO:0000256" key="1">
    <source>
        <dbReference type="ARBA" id="ARBA00004370"/>
    </source>
</evidence>
<feature type="domain" description="Penicillin-binding protein dimerisation" evidence="6">
    <location>
        <begin position="66"/>
        <end position="225"/>
    </location>
</feature>
<keyword evidence="3 4" id="KW-0472">Membrane</keyword>
<feature type="transmembrane region" description="Helical" evidence="4">
    <location>
        <begin position="15"/>
        <end position="35"/>
    </location>
</feature>
<evidence type="ECO:0000256" key="2">
    <source>
        <dbReference type="ARBA" id="ARBA00007171"/>
    </source>
</evidence>
<accession>A0ABW0K1B7</accession>
<dbReference type="InterPro" id="IPR005311">
    <property type="entry name" value="PBP_dimer"/>
</dbReference>
<keyword evidence="4" id="KW-0812">Transmembrane</keyword>
<protein>
    <submittedName>
        <fullName evidence="7">Peptidoglycan D,D-transpeptidase FtsI family protein</fullName>
    </submittedName>
</protein>
<evidence type="ECO:0000256" key="3">
    <source>
        <dbReference type="ARBA" id="ARBA00023136"/>
    </source>
</evidence>
<proteinExistence type="inferred from homology"/>
<organism evidence="7 8">
    <name type="scientific">Paenibacillus aestuarii</name>
    <dbReference type="NCBI Taxonomy" id="516965"/>
    <lineage>
        <taxon>Bacteria</taxon>
        <taxon>Bacillati</taxon>
        <taxon>Bacillota</taxon>
        <taxon>Bacilli</taxon>
        <taxon>Bacillales</taxon>
        <taxon>Paenibacillaceae</taxon>
        <taxon>Paenibacillus</taxon>
    </lineage>
</organism>
<dbReference type="InterPro" id="IPR050515">
    <property type="entry name" value="Beta-lactam/transpept"/>
</dbReference>
<evidence type="ECO:0000256" key="4">
    <source>
        <dbReference type="SAM" id="Phobius"/>
    </source>
</evidence>
<evidence type="ECO:0000259" key="6">
    <source>
        <dbReference type="Pfam" id="PF03717"/>
    </source>
</evidence>
<sequence length="608" mass="66464">MKAGNLTAREKRRMFIILLMMMVLFIGIIGKLFWIQLIASESYTSRGVNLVKNSVLQRQKALVLDSGRGDIVDRHMQLLTGSTIKALVVFPIHENGPKKMAPIDQLARILRVSSASWLAFVNQLKDPGVWGTSGGGRPVALTEQQVQQINQLKLPNVKVVDLEDRYPASMNARQLVGFIGQNPERVMQLYSSDLERGKLTLSSKIGGSGLEKTFDQWLRGVGETSISYFTDAAKQPLPGLDARMIAPDNGFYPVKLVTTLDLGVQKQIEQLMDKLQIREGAAVVQNAANGDIVAMASRPNYDQTQVNLSSNSWSNYALKAAAPGSIFKTVVAAAALDEKVVDPRETFDCEGALGKYGFTCWLKTGHGPLTLEEGYAQSCNIVFAKVMQRLTAAQLESYAHKLGVLDEVGWSGTTDTKEIVHQFDAEDHGQLFAAGTPHDDEGVLMQTAIGQRDVMMTPLQASNMVVTLLHDGKGFAPRVVQEIRYKTDRVMETFPVKQLTDTKQGVSAATSHTLLRWMQEVVTDGTGQGLKGASWKLAGKSGTAQIKLGDSQKINQWFIGYGPVQSPQYAVSVVIKQVDPTESNKAIPLFKGIMDILAADAKDHAAAF</sequence>
<evidence type="ECO:0000313" key="7">
    <source>
        <dbReference type="EMBL" id="MFC5447183.1"/>
    </source>
</evidence>
<dbReference type="Pfam" id="PF00905">
    <property type="entry name" value="Transpeptidase"/>
    <property type="match status" value="1"/>
</dbReference>
<keyword evidence="4" id="KW-1133">Transmembrane helix</keyword>
<evidence type="ECO:0000313" key="8">
    <source>
        <dbReference type="Proteomes" id="UP001596044"/>
    </source>
</evidence>
<dbReference type="SUPFAM" id="SSF56601">
    <property type="entry name" value="beta-lactamase/transpeptidase-like"/>
    <property type="match status" value="1"/>
</dbReference>
<dbReference type="PANTHER" id="PTHR30627:SF24">
    <property type="entry name" value="PENICILLIN-BINDING PROTEIN 4B"/>
    <property type="match status" value="1"/>
</dbReference>
<dbReference type="InterPro" id="IPR001460">
    <property type="entry name" value="PCN-bd_Tpept"/>
</dbReference>
<gene>
    <name evidence="7" type="ORF">ACFPOG_02860</name>
</gene>
<dbReference type="InterPro" id="IPR036138">
    <property type="entry name" value="PBP_dimer_sf"/>
</dbReference>
<dbReference type="EMBL" id="JBHSMJ010000006">
    <property type="protein sequence ID" value="MFC5447183.1"/>
    <property type="molecule type" value="Genomic_DNA"/>
</dbReference>
<name>A0ABW0K1B7_9BACL</name>
<dbReference type="Gene3D" id="3.40.710.10">
    <property type="entry name" value="DD-peptidase/beta-lactamase superfamily"/>
    <property type="match status" value="1"/>
</dbReference>
<dbReference type="Proteomes" id="UP001596044">
    <property type="component" value="Unassembled WGS sequence"/>
</dbReference>
<dbReference type="Pfam" id="PF03717">
    <property type="entry name" value="PBP_dimer"/>
    <property type="match status" value="1"/>
</dbReference>
<dbReference type="SUPFAM" id="SSF56519">
    <property type="entry name" value="Penicillin binding protein dimerisation domain"/>
    <property type="match status" value="1"/>
</dbReference>
<reference evidence="8" key="1">
    <citation type="journal article" date="2019" name="Int. J. Syst. Evol. Microbiol.">
        <title>The Global Catalogue of Microorganisms (GCM) 10K type strain sequencing project: providing services to taxonomists for standard genome sequencing and annotation.</title>
        <authorList>
            <consortium name="The Broad Institute Genomics Platform"/>
            <consortium name="The Broad Institute Genome Sequencing Center for Infectious Disease"/>
            <person name="Wu L."/>
            <person name="Ma J."/>
        </authorList>
    </citation>
    <scope>NUCLEOTIDE SEQUENCE [LARGE SCALE GENOMIC DNA]</scope>
    <source>
        <strain evidence="8">KACC 11904</strain>
    </source>
</reference>
<dbReference type="Gene3D" id="3.90.1310.10">
    <property type="entry name" value="Penicillin-binding protein 2a (Domain 2)"/>
    <property type="match status" value="1"/>
</dbReference>
<keyword evidence="8" id="KW-1185">Reference proteome</keyword>
<dbReference type="InterPro" id="IPR012338">
    <property type="entry name" value="Beta-lactam/transpept-like"/>
</dbReference>
<comment type="similarity">
    <text evidence="2">Belongs to the transpeptidase family.</text>
</comment>
<feature type="domain" description="Penicillin-binding protein transpeptidase" evidence="5">
    <location>
        <begin position="280"/>
        <end position="595"/>
    </location>
</feature>